<feature type="compositionally biased region" description="Low complexity" evidence="1">
    <location>
        <begin position="147"/>
        <end position="163"/>
    </location>
</feature>
<reference evidence="3" key="1">
    <citation type="journal article" date="2019" name="Int. J. Syst. Evol. Microbiol.">
        <title>The Global Catalogue of Microorganisms (GCM) 10K type strain sequencing project: providing services to taxonomists for standard genome sequencing and annotation.</title>
        <authorList>
            <consortium name="The Broad Institute Genomics Platform"/>
            <consortium name="The Broad Institute Genome Sequencing Center for Infectious Disease"/>
            <person name="Wu L."/>
            <person name="Ma J."/>
        </authorList>
    </citation>
    <scope>NUCLEOTIDE SEQUENCE [LARGE SCALE GENOMIC DNA]</scope>
    <source>
        <strain evidence="3">CCUG 63830</strain>
    </source>
</reference>
<organism evidence="2 3">
    <name type="scientific">Deinococcus multiflagellatus</name>
    <dbReference type="NCBI Taxonomy" id="1656887"/>
    <lineage>
        <taxon>Bacteria</taxon>
        <taxon>Thermotogati</taxon>
        <taxon>Deinococcota</taxon>
        <taxon>Deinococci</taxon>
        <taxon>Deinococcales</taxon>
        <taxon>Deinococcaceae</taxon>
        <taxon>Deinococcus</taxon>
    </lineage>
</organism>
<accession>A0ABW1ZGR0</accession>
<evidence type="ECO:0000313" key="3">
    <source>
        <dbReference type="Proteomes" id="UP001596317"/>
    </source>
</evidence>
<evidence type="ECO:0000313" key="2">
    <source>
        <dbReference type="EMBL" id="MFC6660060.1"/>
    </source>
</evidence>
<proteinExistence type="predicted"/>
<feature type="region of interest" description="Disordered" evidence="1">
    <location>
        <begin position="137"/>
        <end position="163"/>
    </location>
</feature>
<gene>
    <name evidence="2" type="ORF">ACFP90_06635</name>
</gene>
<protein>
    <submittedName>
        <fullName evidence="2">Uncharacterized protein</fullName>
    </submittedName>
</protein>
<dbReference type="RefSeq" id="WP_380054877.1">
    <property type="nucleotide sequence ID" value="NZ_JBHSWB010000001.1"/>
</dbReference>
<comment type="caution">
    <text evidence="2">The sequence shown here is derived from an EMBL/GenBank/DDBJ whole genome shotgun (WGS) entry which is preliminary data.</text>
</comment>
<keyword evidence="3" id="KW-1185">Reference proteome</keyword>
<evidence type="ECO:0000256" key="1">
    <source>
        <dbReference type="SAM" id="MobiDB-lite"/>
    </source>
</evidence>
<sequence>MRALSLSRPWTTAIELHGKRTENRTRWTDHPHLMAQAQRMVGEDLALHSSGTYDKQGALYVQRHTGVLYGRKDTADKAITSVARVECLLRAGDPCPPGQEAWYFGDTALLLANVRVLPEPVWVAGAWASGPCRPPSWRRWKPDWRRSPTSASAAPRPTRASGA</sequence>
<dbReference type="Proteomes" id="UP001596317">
    <property type="component" value="Unassembled WGS sequence"/>
</dbReference>
<name>A0ABW1ZGR0_9DEIO</name>
<dbReference type="EMBL" id="JBHSWB010000001">
    <property type="protein sequence ID" value="MFC6660060.1"/>
    <property type="molecule type" value="Genomic_DNA"/>
</dbReference>